<organism evidence="2 3">
    <name type="scientific">Dactylosporangium salmoneum</name>
    <dbReference type="NCBI Taxonomy" id="53361"/>
    <lineage>
        <taxon>Bacteria</taxon>
        <taxon>Bacillati</taxon>
        <taxon>Actinomycetota</taxon>
        <taxon>Actinomycetes</taxon>
        <taxon>Micromonosporales</taxon>
        <taxon>Micromonosporaceae</taxon>
        <taxon>Dactylosporangium</taxon>
    </lineage>
</organism>
<accession>A0ABN3FZZ2</accession>
<dbReference type="EMBL" id="BAAARV010000021">
    <property type="protein sequence ID" value="GAA2341306.1"/>
    <property type="molecule type" value="Genomic_DNA"/>
</dbReference>
<sequence length="177" mass="20170">MLDMTEGTFLTVRSSVCALMVGDDQDEVLHYDYDRDKDQYAEAHVQIQARHAGLESFLGDLGRKEVDALSKLHLPVGGRRFRPALEDLLECLINERIVDPHPGWKQVLDESRQKYRDKQIAAAVRRQPEIAVNELRRLGYGVTDDATFFARIKQMFSGPPGSRANSRKQAHSKGRRH</sequence>
<evidence type="ECO:0000313" key="3">
    <source>
        <dbReference type="Proteomes" id="UP001501444"/>
    </source>
</evidence>
<evidence type="ECO:0008006" key="4">
    <source>
        <dbReference type="Google" id="ProtNLM"/>
    </source>
</evidence>
<feature type="compositionally biased region" description="Basic residues" evidence="1">
    <location>
        <begin position="165"/>
        <end position="177"/>
    </location>
</feature>
<dbReference type="RefSeq" id="WP_344612456.1">
    <property type="nucleotide sequence ID" value="NZ_BAAARV010000021.1"/>
</dbReference>
<gene>
    <name evidence="2" type="ORF">GCM10010170_024670</name>
</gene>
<reference evidence="2 3" key="1">
    <citation type="journal article" date="2019" name="Int. J. Syst. Evol. Microbiol.">
        <title>The Global Catalogue of Microorganisms (GCM) 10K type strain sequencing project: providing services to taxonomists for standard genome sequencing and annotation.</title>
        <authorList>
            <consortium name="The Broad Institute Genomics Platform"/>
            <consortium name="The Broad Institute Genome Sequencing Center for Infectious Disease"/>
            <person name="Wu L."/>
            <person name="Ma J."/>
        </authorList>
    </citation>
    <scope>NUCLEOTIDE SEQUENCE [LARGE SCALE GENOMIC DNA]</scope>
    <source>
        <strain evidence="2 3">JCM 3272</strain>
    </source>
</reference>
<proteinExistence type="predicted"/>
<comment type="caution">
    <text evidence="2">The sequence shown here is derived from an EMBL/GenBank/DDBJ whole genome shotgun (WGS) entry which is preliminary data.</text>
</comment>
<feature type="region of interest" description="Disordered" evidence="1">
    <location>
        <begin position="157"/>
        <end position="177"/>
    </location>
</feature>
<name>A0ABN3FZZ2_9ACTN</name>
<keyword evidence="3" id="KW-1185">Reference proteome</keyword>
<evidence type="ECO:0000256" key="1">
    <source>
        <dbReference type="SAM" id="MobiDB-lite"/>
    </source>
</evidence>
<dbReference type="Proteomes" id="UP001501444">
    <property type="component" value="Unassembled WGS sequence"/>
</dbReference>
<protein>
    <recommendedName>
        <fullName evidence="4">Regulatory protein RecX</fullName>
    </recommendedName>
</protein>
<evidence type="ECO:0000313" key="2">
    <source>
        <dbReference type="EMBL" id="GAA2341306.1"/>
    </source>
</evidence>